<dbReference type="GO" id="GO:0016301">
    <property type="term" value="F:kinase activity"/>
    <property type="evidence" value="ECO:0007669"/>
    <property type="project" value="UniProtKB-KW"/>
</dbReference>
<dbReference type="AlphaFoldDB" id="A0A5B8M8X6"/>
<dbReference type="PANTHER" id="PTHR43190:SF3">
    <property type="entry name" value="N-ACETYL-D-GLUCOSAMINE KINASE"/>
    <property type="match status" value="1"/>
</dbReference>
<evidence type="ECO:0000313" key="2">
    <source>
        <dbReference type="EMBL" id="QDZ16699.1"/>
    </source>
</evidence>
<protein>
    <submittedName>
        <fullName evidence="2">N-acetylglucosamine kinase</fullName>
    </submittedName>
</protein>
<evidence type="ECO:0000259" key="1">
    <source>
        <dbReference type="Pfam" id="PF01869"/>
    </source>
</evidence>
<dbReference type="SUPFAM" id="SSF53067">
    <property type="entry name" value="Actin-like ATPase domain"/>
    <property type="match status" value="2"/>
</dbReference>
<dbReference type="InterPro" id="IPR002731">
    <property type="entry name" value="ATPase_BadF"/>
</dbReference>
<gene>
    <name evidence="2" type="ORF">FPZ11_04805</name>
</gene>
<keyword evidence="2" id="KW-0808">Transferase</keyword>
<dbReference type="InterPro" id="IPR043129">
    <property type="entry name" value="ATPase_NBD"/>
</dbReference>
<dbReference type="EMBL" id="CP042305">
    <property type="protein sequence ID" value="QDZ16699.1"/>
    <property type="molecule type" value="Genomic_DNA"/>
</dbReference>
<dbReference type="PANTHER" id="PTHR43190">
    <property type="entry name" value="N-ACETYL-D-GLUCOSAMINE KINASE"/>
    <property type="match status" value="1"/>
</dbReference>
<feature type="domain" description="ATPase BadF/BadG/BcrA/BcrD type" evidence="1">
    <location>
        <begin position="85"/>
        <end position="252"/>
    </location>
</feature>
<dbReference type="Pfam" id="PF01869">
    <property type="entry name" value="BcrAD_BadFG"/>
    <property type="match status" value="1"/>
</dbReference>
<dbReference type="Gene3D" id="3.30.420.40">
    <property type="match status" value="2"/>
</dbReference>
<organism evidence="2 3">
    <name type="scientific">Humibacter ginsenosidimutans</name>
    <dbReference type="NCBI Taxonomy" id="2599293"/>
    <lineage>
        <taxon>Bacteria</taxon>
        <taxon>Bacillati</taxon>
        <taxon>Actinomycetota</taxon>
        <taxon>Actinomycetes</taxon>
        <taxon>Micrococcales</taxon>
        <taxon>Microbacteriaceae</taxon>
        <taxon>Humibacter</taxon>
    </lineage>
</organism>
<evidence type="ECO:0000313" key="3">
    <source>
        <dbReference type="Proteomes" id="UP000320216"/>
    </source>
</evidence>
<sequence length="312" mass="32663">MVLLGIDGRLLGHVRGPGSNPHVLGWEATERLLTALRTELLERAPGRRLIATHAYLAGLDLPEDIVRGHRALADWKDEGGAPNVIDNDMFALLRAGTSERDAVAVVCGTGINAVGVRSDGATVRFPALGEISGDWGGGAQLGAEALWHAARAEDGRGPRTLLAETVPEALGFLNVGEIIEALHFGQIDADDTRNRLCRVLFDTAARADPVSKRLVVRQAEEIVVLVTTTIDRLGLHDQTVPIVLGGGVLAARPPLLVDGVLARLGSSAPSARPLWVTAPPVLGAGLAALDAVGADDAALRRCASAIESRHAA</sequence>
<dbReference type="InterPro" id="IPR052519">
    <property type="entry name" value="Euk-type_GlcNAc_Kinase"/>
</dbReference>
<keyword evidence="3" id="KW-1185">Reference proteome</keyword>
<dbReference type="OrthoDB" id="5524856at2"/>
<dbReference type="KEGG" id="huw:FPZ11_04805"/>
<reference evidence="2 3" key="1">
    <citation type="submission" date="2019-07" db="EMBL/GenBank/DDBJ databases">
        <title>Full genome sequence of Humibacter sp. WJ7-1.</title>
        <authorList>
            <person name="Im W.-T."/>
        </authorList>
    </citation>
    <scope>NUCLEOTIDE SEQUENCE [LARGE SCALE GENOMIC DNA]</scope>
    <source>
        <strain evidence="2 3">WJ7-1</strain>
    </source>
</reference>
<keyword evidence="2" id="KW-0418">Kinase</keyword>
<accession>A0A5B8M8X6</accession>
<proteinExistence type="predicted"/>
<name>A0A5B8M8X6_9MICO</name>
<dbReference type="Proteomes" id="UP000320216">
    <property type="component" value="Chromosome"/>
</dbReference>